<evidence type="ECO:0000259" key="5">
    <source>
        <dbReference type="Pfam" id="PF00149"/>
    </source>
</evidence>
<dbReference type="PANTHER" id="PTHR42988">
    <property type="entry name" value="PHOSPHOHYDROLASE"/>
    <property type="match status" value="1"/>
</dbReference>
<evidence type="ECO:0000313" key="6">
    <source>
        <dbReference type="EMBL" id="MCP2330175.1"/>
    </source>
</evidence>
<feature type="domain" description="Calcineurin-like phosphoesterase" evidence="5">
    <location>
        <begin position="3"/>
        <end position="190"/>
    </location>
</feature>
<evidence type="ECO:0000256" key="3">
    <source>
        <dbReference type="ARBA" id="ARBA00023004"/>
    </source>
</evidence>
<organism evidence="6 7">
    <name type="scientific">Actinoalloteichus caeruleus DSM 43889</name>
    <dbReference type="NCBI Taxonomy" id="1120930"/>
    <lineage>
        <taxon>Bacteria</taxon>
        <taxon>Bacillati</taxon>
        <taxon>Actinomycetota</taxon>
        <taxon>Actinomycetes</taxon>
        <taxon>Pseudonocardiales</taxon>
        <taxon>Pseudonocardiaceae</taxon>
        <taxon>Actinoalloteichus</taxon>
        <taxon>Actinoalloteichus cyanogriseus</taxon>
    </lineage>
</organism>
<dbReference type="Gene3D" id="3.60.21.10">
    <property type="match status" value="1"/>
</dbReference>
<keyword evidence="3" id="KW-0408">Iron</keyword>
<dbReference type="SUPFAM" id="SSF56300">
    <property type="entry name" value="Metallo-dependent phosphatases"/>
    <property type="match status" value="1"/>
</dbReference>
<dbReference type="InterPro" id="IPR050884">
    <property type="entry name" value="CNP_phosphodiesterase-III"/>
</dbReference>
<reference evidence="6 7" key="1">
    <citation type="submission" date="2022-06" db="EMBL/GenBank/DDBJ databases">
        <title>Genomic Encyclopedia of Type Strains, Phase I: the one thousand microbial genomes (KMG-I) project.</title>
        <authorList>
            <person name="Kyrpides N."/>
        </authorList>
    </citation>
    <scope>NUCLEOTIDE SEQUENCE [LARGE SCALE GENOMIC DNA]</scope>
    <source>
        <strain evidence="6 7">DSM 43889</strain>
    </source>
</reference>
<dbReference type="Pfam" id="PF00149">
    <property type="entry name" value="Metallophos"/>
    <property type="match status" value="1"/>
</dbReference>
<evidence type="ECO:0000313" key="7">
    <source>
        <dbReference type="Proteomes" id="UP000791080"/>
    </source>
</evidence>
<keyword evidence="2" id="KW-0378">Hydrolase</keyword>
<proteinExistence type="inferred from homology"/>
<dbReference type="EMBL" id="AUBJ02000001">
    <property type="protein sequence ID" value="MCP2330175.1"/>
    <property type="molecule type" value="Genomic_DNA"/>
</dbReference>
<name>A0ABT1JCG1_ACTCY</name>
<keyword evidence="7" id="KW-1185">Reference proteome</keyword>
<dbReference type="InterPro" id="IPR029052">
    <property type="entry name" value="Metallo-depent_PP-like"/>
</dbReference>
<evidence type="ECO:0000256" key="1">
    <source>
        <dbReference type="ARBA" id="ARBA00022723"/>
    </source>
</evidence>
<keyword evidence="1" id="KW-0479">Metal-binding</keyword>
<evidence type="ECO:0000256" key="4">
    <source>
        <dbReference type="ARBA" id="ARBA00025742"/>
    </source>
</evidence>
<dbReference type="InterPro" id="IPR004843">
    <property type="entry name" value="Calcineurin-like_PHP"/>
</dbReference>
<gene>
    <name evidence="6" type="ORF">G443_000445</name>
</gene>
<sequence length="251" mass="25641">MFVIAHVSDPHVDGSAERAERVARVTRYLRGLTRPVDVVLLCGDIVDSGRREDYEEVLALFAGTAPVLALPGNHDDPSALSAALGDEAGTSSDSPHRCVVLGGVRFVLLDTTVPGEVGGALGAEGLSWLDRTLADPGAGATPTVVATHHPPVPVGHPFVDGVALADSAPFGEVLSRHPAVVAVLVGHAHTAGASTVAGVPVLLGPGVASTLVLPFESRPGDDAVVTSEAPPALALHLLTGRHLTTHFRVLG</sequence>
<accession>A0ABT1JCG1</accession>
<comment type="caution">
    <text evidence="6">The sequence shown here is derived from an EMBL/GenBank/DDBJ whole genome shotgun (WGS) entry which is preliminary data.</text>
</comment>
<comment type="similarity">
    <text evidence="4">Belongs to the cyclic nucleotide phosphodiesterase class-III family.</text>
</comment>
<evidence type="ECO:0000256" key="2">
    <source>
        <dbReference type="ARBA" id="ARBA00022801"/>
    </source>
</evidence>
<dbReference type="RefSeq" id="WP_026420637.1">
    <property type="nucleotide sequence ID" value="NZ_AUBJ02000001.1"/>
</dbReference>
<protein>
    <submittedName>
        <fullName evidence="6">Calcineurin-like phosphoesterase</fullName>
    </submittedName>
</protein>
<dbReference type="PANTHER" id="PTHR42988:SF2">
    <property type="entry name" value="CYCLIC NUCLEOTIDE PHOSPHODIESTERASE CBUA0032-RELATED"/>
    <property type="match status" value="1"/>
</dbReference>
<dbReference type="Proteomes" id="UP000791080">
    <property type="component" value="Unassembled WGS sequence"/>
</dbReference>